<dbReference type="Proteomes" id="UP000596660">
    <property type="component" value="Unplaced"/>
</dbReference>
<organism evidence="1 2">
    <name type="scientific">Chenopodium quinoa</name>
    <name type="common">Quinoa</name>
    <dbReference type="NCBI Taxonomy" id="63459"/>
    <lineage>
        <taxon>Eukaryota</taxon>
        <taxon>Viridiplantae</taxon>
        <taxon>Streptophyta</taxon>
        <taxon>Embryophyta</taxon>
        <taxon>Tracheophyta</taxon>
        <taxon>Spermatophyta</taxon>
        <taxon>Magnoliopsida</taxon>
        <taxon>eudicotyledons</taxon>
        <taxon>Gunneridae</taxon>
        <taxon>Pentapetalae</taxon>
        <taxon>Caryophyllales</taxon>
        <taxon>Chenopodiaceae</taxon>
        <taxon>Chenopodioideae</taxon>
        <taxon>Atripliceae</taxon>
        <taxon>Chenopodium</taxon>
    </lineage>
</organism>
<dbReference type="InterPro" id="IPR011989">
    <property type="entry name" value="ARM-like"/>
</dbReference>
<proteinExistence type="predicted"/>
<accession>A0A803MXX2</accession>
<dbReference type="InterPro" id="IPR016024">
    <property type="entry name" value="ARM-type_fold"/>
</dbReference>
<dbReference type="Gramene" id="AUR62037052-RA">
    <property type="protein sequence ID" value="AUR62037052-RA:cds"/>
    <property type="gene ID" value="AUR62037052"/>
</dbReference>
<dbReference type="Gene3D" id="1.25.10.10">
    <property type="entry name" value="Leucine-rich Repeat Variant"/>
    <property type="match status" value="1"/>
</dbReference>
<reference evidence="1" key="1">
    <citation type="journal article" date="2017" name="Nature">
        <title>The genome of Chenopodium quinoa.</title>
        <authorList>
            <person name="Jarvis D.E."/>
            <person name="Ho Y.S."/>
            <person name="Lightfoot D.J."/>
            <person name="Schmoeckel S.M."/>
            <person name="Li B."/>
            <person name="Borm T.J.A."/>
            <person name="Ohyanagi H."/>
            <person name="Mineta K."/>
            <person name="Michell C.T."/>
            <person name="Saber N."/>
            <person name="Kharbatia N.M."/>
            <person name="Rupper R.R."/>
            <person name="Sharp A.R."/>
            <person name="Dally N."/>
            <person name="Boughton B.A."/>
            <person name="Woo Y.H."/>
            <person name="Gao G."/>
            <person name="Schijlen E.G.W.M."/>
            <person name="Guo X."/>
            <person name="Momin A.A."/>
            <person name="Negrao S."/>
            <person name="Al-Babili S."/>
            <person name="Gehring C."/>
            <person name="Roessner U."/>
            <person name="Jung C."/>
            <person name="Murphy K."/>
            <person name="Arold S.T."/>
            <person name="Gojobori T."/>
            <person name="van der Linden C.G."/>
            <person name="van Loo E.N."/>
            <person name="Jellen E.N."/>
            <person name="Maughan P.J."/>
            <person name="Tester M."/>
        </authorList>
    </citation>
    <scope>NUCLEOTIDE SEQUENCE [LARGE SCALE GENOMIC DNA]</scope>
    <source>
        <strain evidence="1">cv. PI 614886</strain>
    </source>
</reference>
<name>A0A803MXX2_CHEQI</name>
<evidence type="ECO:0000313" key="1">
    <source>
        <dbReference type="EnsemblPlants" id="AUR62037052-RA:cds"/>
    </source>
</evidence>
<evidence type="ECO:0000313" key="2">
    <source>
        <dbReference type="Proteomes" id="UP000596660"/>
    </source>
</evidence>
<dbReference type="SUPFAM" id="SSF48371">
    <property type="entry name" value="ARM repeat"/>
    <property type="match status" value="1"/>
</dbReference>
<dbReference type="AlphaFoldDB" id="A0A803MXX2"/>
<protein>
    <submittedName>
        <fullName evidence="1">Uncharacterized protein</fullName>
    </submittedName>
</protein>
<dbReference type="EnsemblPlants" id="AUR62037052-RA">
    <property type="protein sequence ID" value="AUR62037052-RA:cds"/>
    <property type="gene ID" value="AUR62037052"/>
</dbReference>
<keyword evidence="2" id="KW-1185">Reference proteome</keyword>
<sequence length="290" mass="31727">MPKILGFSNVMEKTRQGLAEADQQSWELKFILNAAAKFCVEIATHWLGRCVLQRCISHSTGEHCLYILFRSLIGLPNHDSTNDKVTIESAEATLKSCLLLRCILESAEGDIICLSADHRLESNEEERDRVTACGGEVGRLNTGGGTEGGIIQCHQGKWQFGYTMKIIALEAASTELIAIREGLTAAWDKGIRCKSAQHFLSSISSHYIIRNLPAHPSSSHWIFGDSSHSGDSSHWISGVSSTPLAVCLVLDGSWSSKDNAASIVRELHFLVGGHSMPWIVAPSLEELRMA</sequence>
<reference evidence="1" key="2">
    <citation type="submission" date="2021-03" db="UniProtKB">
        <authorList>
            <consortium name="EnsemblPlants"/>
        </authorList>
    </citation>
    <scope>IDENTIFICATION</scope>
</reference>